<accession>A0A427YB78</accession>
<name>A0A427YB78_9TREE</name>
<dbReference type="EMBL" id="RSCE01000001">
    <property type="protein sequence ID" value="RSH88348.1"/>
    <property type="molecule type" value="Genomic_DNA"/>
</dbReference>
<evidence type="ECO:0000313" key="2">
    <source>
        <dbReference type="Proteomes" id="UP000279236"/>
    </source>
</evidence>
<sequence>MRFNFNPHTISLYRQPYWCLGDRNDDFYNYGSPCIWTTPDDRTWICRYCDFIL</sequence>
<keyword evidence="2" id="KW-1185">Reference proteome</keyword>
<evidence type="ECO:0000313" key="1">
    <source>
        <dbReference type="EMBL" id="RSH88348.1"/>
    </source>
</evidence>
<dbReference type="AlphaFoldDB" id="A0A427YB78"/>
<organism evidence="1 2">
    <name type="scientific">Apiotrichum porosum</name>
    <dbReference type="NCBI Taxonomy" id="105984"/>
    <lineage>
        <taxon>Eukaryota</taxon>
        <taxon>Fungi</taxon>
        <taxon>Dikarya</taxon>
        <taxon>Basidiomycota</taxon>
        <taxon>Agaricomycotina</taxon>
        <taxon>Tremellomycetes</taxon>
        <taxon>Trichosporonales</taxon>
        <taxon>Trichosporonaceae</taxon>
        <taxon>Apiotrichum</taxon>
    </lineage>
</organism>
<dbReference type="RefSeq" id="XP_028480556.1">
    <property type="nucleotide sequence ID" value="XM_028616699.1"/>
</dbReference>
<comment type="caution">
    <text evidence="1">The sequence shown here is derived from an EMBL/GenBank/DDBJ whole genome shotgun (WGS) entry which is preliminary data.</text>
</comment>
<protein>
    <submittedName>
        <fullName evidence="1">Uncharacterized protein</fullName>
    </submittedName>
</protein>
<gene>
    <name evidence="1" type="ORF">EHS24_000886</name>
</gene>
<proteinExistence type="predicted"/>
<dbReference type="Proteomes" id="UP000279236">
    <property type="component" value="Unassembled WGS sequence"/>
</dbReference>
<dbReference type="GeneID" id="39585429"/>
<reference evidence="1 2" key="1">
    <citation type="submission" date="2018-11" db="EMBL/GenBank/DDBJ databases">
        <title>Genome sequence of Apiotrichum porosum DSM 27194.</title>
        <authorList>
            <person name="Aliyu H."/>
            <person name="Gorte O."/>
            <person name="Ochsenreither K."/>
        </authorList>
    </citation>
    <scope>NUCLEOTIDE SEQUENCE [LARGE SCALE GENOMIC DNA]</scope>
    <source>
        <strain evidence="1 2">DSM 27194</strain>
    </source>
</reference>